<dbReference type="EMBL" id="JAUSUG010000009">
    <property type="protein sequence ID" value="MDQ0255152.1"/>
    <property type="molecule type" value="Genomic_DNA"/>
</dbReference>
<dbReference type="InterPro" id="IPR009288">
    <property type="entry name" value="AIG2-like_dom"/>
</dbReference>
<dbReference type="Proteomes" id="UP001230005">
    <property type="component" value="Unassembled WGS sequence"/>
</dbReference>
<proteinExistence type="predicted"/>
<dbReference type="RefSeq" id="WP_307326096.1">
    <property type="nucleotide sequence ID" value="NZ_JAUSUG010000009.1"/>
</dbReference>
<keyword evidence="4" id="KW-1185">Reference proteome</keyword>
<dbReference type="Pfam" id="PF13772">
    <property type="entry name" value="AIG2_2"/>
    <property type="match status" value="1"/>
</dbReference>
<dbReference type="PANTHER" id="PTHR12935">
    <property type="entry name" value="GAMMA-GLUTAMYLCYCLOTRANSFERASE"/>
    <property type="match status" value="1"/>
</dbReference>
<comment type="caution">
    <text evidence="3">The sequence shown here is derived from an EMBL/GenBank/DDBJ whole genome shotgun (WGS) entry which is preliminary data.</text>
</comment>
<evidence type="ECO:0000259" key="2">
    <source>
        <dbReference type="Pfam" id="PF06094"/>
    </source>
</evidence>
<evidence type="ECO:0000313" key="3">
    <source>
        <dbReference type="EMBL" id="MDQ0255152.1"/>
    </source>
</evidence>
<dbReference type="SUPFAM" id="SSF110857">
    <property type="entry name" value="Gamma-glutamyl cyclotransferase-like"/>
    <property type="match status" value="2"/>
</dbReference>
<dbReference type="InterPro" id="IPR013024">
    <property type="entry name" value="GGCT-like"/>
</dbReference>
<dbReference type="InterPro" id="IPR017939">
    <property type="entry name" value="G-Glutamylcylcotransferase"/>
</dbReference>
<protein>
    <submittedName>
        <fullName evidence="3">Gamma-glutamylcyclotransferase (GGCT)/AIG2-like uncharacterized protein YtfP</fullName>
    </submittedName>
</protein>
<keyword evidence="1" id="KW-0456">Lyase</keyword>
<dbReference type="CDD" id="cd06661">
    <property type="entry name" value="GGCT_like"/>
    <property type="match status" value="2"/>
</dbReference>
<dbReference type="Gene3D" id="3.10.490.10">
    <property type="entry name" value="Gamma-glutamyl cyclotransferase-like"/>
    <property type="match status" value="2"/>
</dbReference>
<accession>A0ABT9ZV82</accession>
<dbReference type="PANTHER" id="PTHR12935:SF0">
    <property type="entry name" value="GAMMA-GLUTAMYLCYCLOTRANSFERASE"/>
    <property type="match status" value="1"/>
</dbReference>
<gene>
    <name evidence="3" type="ORF">J2S74_002534</name>
</gene>
<evidence type="ECO:0000313" key="4">
    <source>
        <dbReference type="Proteomes" id="UP001230005"/>
    </source>
</evidence>
<dbReference type="InterPro" id="IPR036568">
    <property type="entry name" value="GGCT-like_sf"/>
</dbReference>
<sequence length="294" mass="34149">MERHIVFVYGTLRRHDSNSDLLKMSKLVYEQAYVKGSLYDTGLGYPALDFNGEDITYGEVYEVTNDVLYSLDVLEGYEEGRTNNLYDRKIVQVFTDESSIQAYVYTIAPSNRDLLKEKIDNGDWKLYKFLNENPLTFMYFAYGSCMDTERFHEQGVRHLFERVMGVGELQNYTLCYSRHSHDGGRADIKEGTGYVEGILYLLPLEALHYLFDREGVHAQIYRPVFVDIEWNNQTLEDVLSFTVINKEEDIAPPDHYALEILRGAKGRVSDNYYQLLRKQMADLGVDVRSIEEQI</sequence>
<organism evidence="3 4">
    <name type="scientific">Evansella vedderi</name>
    <dbReference type="NCBI Taxonomy" id="38282"/>
    <lineage>
        <taxon>Bacteria</taxon>
        <taxon>Bacillati</taxon>
        <taxon>Bacillota</taxon>
        <taxon>Bacilli</taxon>
        <taxon>Bacillales</taxon>
        <taxon>Bacillaceae</taxon>
        <taxon>Evansella</taxon>
    </lineage>
</organism>
<dbReference type="Pfam" id="PF06094">
    <property type="entry name" value="GGACT"/>
    <property type="match status" value="1"/>
</dbReference>
<evidence type="ECO:0000256" key="1">
    <source>
        <dbReference type="ARBA" id="ARBA00023239"/>
    </source>
</evidence>
<feature type="domain" description="Gamma-glutamylcyclotransferase AIG2-like" evidence="2">
    <location>
        <begin position="6"/>
        <end position="125"/>
    </location>
</feature>
<name>A0ABT9ZV82_9BACI</name>
<reference evidence="3 4" key="1">
    <citation type="submission" date="2023-07" db="EMBL/GenBank/DDBJ databases">
        <title>Genomic Encyclopedia of Type Strains, Phase IV (KMG-IV): sequencing the most valuable type-strain genomes for metagenomic binning, comparative biology and taxonomic classification.</title>
        <authorList>
            <person name="Goeker M."/>
        </authorList>
    </citation>
    <scope>NUCLEOTIDE SEQUENCE [LARGE SCALE GENOMIC DNA]</scope>
    <source>
        <strain evidence="3 4">DSM 9768</strain>
    </source>
</reference>